<dbReference type="Pfam" id="PF00378">
    <property type="entry name" value="ECH_1"/>
    <property type="match status" value="1"/>
</dbReference>
<sequence length="274" mass="29328">MSHPPCITAPPPQTHSLITFPQPSVVLVTFNRPLSLNAMSDTTHHELQSLFSWLDNEPLLRVAIITGSGRAFCAGADLKEWNSSNSDSKYVGLPLSGFGGMSRREGKKPIIAAVNGLAYGGGCEMVINADMVVASEGASFALPEGKRGVVAVGGSLTRLMKTVGKQRAMEMALTGRVIHAKEAEAWGLVNVVVSSDQVLQKALEMSKMIVESSPDSIIVTRKGVMLGWDALSADEGTGVLIDNWYPRINKGENMVEGVAAFVGKRVPRWIPSKL</sequence>
<keyword evidence="4" id="KW-1185">Reference proteome</keyword>
<accession>A0ABR4P8B2</accession>
<comment type="similarity">
    <text evidence="1 2">Belongs to the enoyl-CoA hydratase/isomerase family.</text>
</comment>
<dbReference type="PROSITE" id="PS00166">
    <property type="entry name" value="ENOYL_COA_HYDRATASE"/>
    <property type="match status" value="1"/>
</dbReference>
<evidence type="ECO:0000256" key="2">
    <source>
        <dbReference type="RuleBase" id="RU003707"/>
    </source>
</evidence>
<dbReference type="Proteomes" id="UP001629113">
    <property type="component" value="Unassembled WGS sequence"/>
</dbReference>
<gene>
    <name evidence="3" type="ORF">PVAG01_09770</name>
</gene>
<dbReference type="CDD" id="cd06558">
    <property type="entry name" value="crotonase-like"/>
    <property type="match status" value="1"/>
</dbReference>
<evidence type="ECO:0000256" key="1">
    <source>
        <dbReference type="ARBA" id="ARBA00005254"/>
    </source>
</evidence>
<dbReference type="SUPFAM" id="SSF52096">
    <property type="entry name" value="ClpP/crotonase"/>
    <property type="match status" value="1"/>
</dbReference>
<dbReference type="InterPro" id="IPR029045">
    <property type="entry name" value="ClpP/crotonase-like_dom_sf"/>
</dbReference>
<protein>
    <submittedName>
        <fullName evidence="3">Enoyl-hydratase</fullName>
    </submittedName>
</protein>
<organism evidence="3 4">
    <name type="scientific">Phlyctema vagabunda</name>
    <dbReference type="NCBI Taxonomy" id="108571"/>
    <lineage>
        <taxon>Eukaryota</taxon>
        <taxon>Fungi</taxon>
        <taxon>Dikarya</taxon>
        <taxon>Ascomycota</taxon>
        <taxon>Pezizomycotina</taxon>
        <taxon>Leotiomycetes</taxon>
        <taxon>Helotiales</taxon>
        <taxon>Dermateaceae</taxon>
        <taxon>Phlyctema</taxon>
    </lineage>
</organism>
<dbReference type="PANTHER" id="PTHR11941">
    <property type="entry name" value="ENOYL-COA HYDRATASE-RELATED"/>
    <property type="match status" value="1"/>
</dbReference>
<reference evidence="3 4" key="1">
    <citation type="submission" date="2024-06" db="EMBL/GenBank/DDBJ databases">
        <title>Complete genome of Phlyctema vagabunda strain 19-DSS-EL-015.</title>
        <authorList>
            <person name="Fiorenzani C."/>
        </authorList>
    </citation>
    <scope>NUCLEOTIDE SEQUENCE [LARGE SCALE GENOMIC DNA]</scope>
    <source>
        <strain evidence="3 4">19-DSS-EL-015</strain>
    </source>
</reference>
<dbReference type="InterPro" id="IPR018376">
    <property type="entry name" value="Enoyl-CoA_hyd/isom_CS"/>
</dbReference>
<dbReference type="PANTHER" id="PTHR11941:SF158">
    <property type="entry name" value="ENOYL-COA HYDRATASE (AFU_ORTHOLOGUE AFUA_2G10650)"/>
    <property type="match status" value="1"/>
</dbReference>
<dbReference type="InterPro" id="IPR001753">
    <property type="entry name" value="Enoyl-CoA_hydra/iso"/>
</dbReference>
<dbReference type="Gene3D" id="3.90.226.10">
    <property type="entry name" value="2-enoyl-CoA Hydratase, Chain A, domain 1"/>
    <property type="match status" value="1"/>
</dbReference>
<evidence type="ECO:0000313" key="4">
    <source>
        <dbReference type="Proteomes" id="UP001629113"/>
    </source>
</evidence>
<evidence type="ECO:0000313" key="3">
    <source>
        <dbReference type="EMBL" id="KAL3419548.1"/>
    </source>
</evidence>
<name>A0ABR4P8B2_9HELO</name>
<proteinExistence type="inferred from homology"/>
<dbReference type="EMBL" id="JBFCZG010000008">
    <property type="protein sequence ID" value="KAL3419548.1"/>
    <property type="molecule type" value="Genomic_DNA"/>
</dbReference>
<comment type="caution">
    <text evidence="3">The sequence shown here is derived from an EMBL/GenBank/DDBJ whole genome shotgun (WGS) entry which is preliminary data.</text>
</comment>